<reference evidence="2" key="1">
    <citation type="submission" date="2005-07" db="EMBL/GenBank/DDBJ databases">
        <title>A hyperthermophilic lifestyle for uncultured Archaea of the DHVE2 lineage: evidence from environmental genomics.</title>
        <authorList>
            <person name="Moussard H."/>
            <person name="Hennecke G."/>
            <person name="Moreira D."/>
            <person name="Jouffe V."/>
            <person name="Lopez-Garcia P."/>
            <person name="Jeanthon C."/>
        </authorList>
    </citation>
    <scope>NUCLEOTIDE SEQUENCE</scope>
</reference>
<keyword evidence="1" id="KW-1133">Transmembrane helix</keyword>
<keyword evidence="1" id="KW-0472">Membrane</keyword>
<name>Q3SA69_9EURY</name>
<sequence length="89" mass="9895">MIGNSQGYDDSGDNVWFNEYTEKGNYWSNWDGKDWGTSDAYTISGSAEEYDMFPQGPANPVPEFSSAELLCVILIFAGIVAIRTRKSVL</sequence>
<feature type="transmembrane region" description="Helical" evidence="1">
    <location>
        <begin position="64"/>
        <end position="82"/>
    </location>
</feature>
<evidence type="ECO:0000313" key="2">
    <source>
        <dbReference type="EMBL" id="AAZ32513.1"/>
    </source>
</evidence>
<proteinExistence type="predicted"/>
<keyword evidence="1" id="KW-0812">Transmembrane</keyword>
<dbReference type="EMBL" id="DQ118404">
    <property type="protein sequence ID" value="AAZ32513.1"/>
    <property type="molecule type" value="Genomic_DNA"/>
</dbReference>
<organism evidence="2">
    <name type="scientific">uncultured euryarchaeote Alv-FOS4</name>
    <dbReference type="NCBI Taxonomy" id="337893"/>
    <lineage>
        <taxon>Archaea</taxon>
        <taxon>Methanobacteriati</taxon>
        <taxon>Methanobacteriota</taxon>
        <taxon>environmental samples</taxon>
    </lineage>
</organism>
<dbReference type="AlphaFoldDB" id="Q3SA69"/>
<evidence type="ECO:0000256" key="1">
    <source>
        <dbReference type="SAM" id="Phobius"/>
    </source>
</evidence>
<protein>
    <submittedName>
        <fullName evidence="2">Uncharacterized protein</fullName>
    </submittedName>
</protein>
<accession>Q3SA69</accession>